<evidence type="ECO:0000313" key="4">
    <source>
        <dbReference type="Proteomes" id="UP000199689"/>
    </source>
</evidence>
<dbReference type="Proteomes" id="UP000199689">
    <property type="component" value="Unassembled WGS sequence"/>
</dbReference>
<dbReference type="OrthoDB" id="9790239at2"/>
<organism evidence="3 4">
    <name type="scientific">Allisonella histaminiformans</name>
    <dbReference type="NCBI Taxonomy" id="209880"/>
    <lineage>
        <taxon>Bacteria</taxon>
        <taxon>Bacillati</taxon>
        <taxon>Bacillota</taxon>
        <taxon>Negativicutes</taxon>
        <taxon>Veillonellales</taxon>
        <taxon>Veillonellaceae</taxon>
        <taxon>Allisonella</taxon>
    </lineage>
</organism>
<dbReference type="AlphaFoldDB" id="A0A1G5VK05"/>
<dbReference type="STRING" id="209880.SAMN02910343_00700"/>
<dbReference type="InterPro" id="IPR051675">
    <property type="entry name" value="Endo/Exo/Phosphatase_dom_1"/>
</dbReference>
<dbReference type="GeneID" id="87755733"/>
<evidence type="ECO:0000313" key="3">
    <source>
        <dbReference type="EMBL" id="SDA46074.1"/>
    </source>
</evidence>
<dbReference type="InterPro" id="IPR004509">
    <property type="entry name" value="Competence_ComEA_HhH"/>
</dbReference>
<dbReference type="SMART" id="SM00278">
    <property type="entry name" value="HhH1"/>
    <property type="match status" value="2"/>
</dbReference>
<dbReference type="Gene3D" id="1.10.150.310">
    <property type="entry name" value="Tex RuvX-like domain-like"/>
    <property type="match status" value="1"/>
</dbReference>
<dbReference type="PANTHER" id="PTHR21180:SF32">
    <property type="entry name" value="ENDONUCLEASE_EXONUCLEASE_PHOSPHATASE FAMILY DOMAIN-CONTAINING PROTEIN 1"/>
    <property type="match status" value="1"/>
</dbReference>
<dbReference type="Pfam" id="PF12836">
    <property type="entry name" value="HHH_3"/>
    <property type="match status" value="1"/>
</dbReference>
<dbReference type="GO" id="GO:0003677">
    <property type="term" value="F:DNA binding"/>
    <property type="evidence" value="ECO:0007669"/>
    <property type="project" value="InterPro"/>
</dbReference>
<dbReference type="GO" id="GO:0015627">
    <property type="term" value="C:type II protein secretion system complex"/>
    <property type="evidence" value="ECO:0007669"/>
    <property type="project" value="TreeGrafter"/>
</dbReference>
<sequence>MFWKTEDGEVDKRCLFLVLLLTGAIVAGGLYICSPFFDGSGEEVPAEESISLESEKEEPELLVYITGAVKYPGVYKVAAGSHVYDVIHEAGDILPYADTASIDLTENVVNHMQIVVKTDLAGQGALADGKVNINTATGKELETLSGVGEATASKIITYRKEHGLFTCKEDLKKVPGIGDGKFKKLEDSITL</sequence>
<feature type="transmembrane region" description="Helical" evidence="1">
    <location>
        <begin position="14"/>
        <end position="32"/>
    </location>
</feature>
<protein>
    <submittedName>
        <fullName evidence="3">Competence protein ComEA</fullName>
    </submittedName>
</protein>
<dbReference type="PANTHER" id="PTHR21180">
    <property type="entry name" value="ENDONUCLEASE/EXONUCLEASE/PHOSPHATASE FAMILY DOMAIN-CONTAINING PROTEIN 1"/>
    <property type="match status" value="1"/>
</dbReference>
<evidence type="ECO:0000256" key="1">
    <source>
        <dbReference type="SAM" id="Phobius"/>
    </source>
</evidence>
<dbReference type="InterPro" id="IPR019554">
    <property type="entry name" value="Soluble_ligand-bd"/>
</dbReference>
<feature type="domain" description="Helix-hairpin-helix DNA-binding motif class 1" evidence="2">
    <location>
        <begin position="139"/>
        <end position="158"/>
    </location>
</feature>
<dbReference type="GO" id="GO:0015628">
    <property type="term" value="P:protein secretion by the type II secretion system"/>
    <property type="evidence" value="ECO:0007669"/>
    <property type="project" value="TreeGrafter"/>
</dbReference>
<dbReference type="Pfam" id="PF10531">
    <property type="entry name" value="SLBB"/>
    <property type="match status" value="1"/>
</dbReference>
<name>A0A1G5VK05_9FIRM</name>
<reference evidence="3 4" key="1">
    <citation type="submission" date="2016-10" db="EMBL/GenBank/DDBJ databases">
        <authorList>
            <person name="de Groot N.N."/>
        </authorList>
    </citation>
    <scope>NUCLEOTIDE SEQUENCE [LARGE SCALE GENOMIC DNA]</scope>
    <source>
        <strain evidence="3 4">DSM 15230</strain>
    </source>
</reference>
<dbReference type="RefSeq" id="WP_159427832.1">
    <property type="nucleotide sequence ID" value="NZ_FMXA01000007.1"/>
</dbReference>
<feature type="domain" description="Helix-hairpin-helix DNA-binding motif class 1" evidence="2">
    <location>
        <begin position="169"/>
        <end position="188"/>
    </location>
</feature>
<dbReference type="Gene3D" id="3.10.560.10">
    <property type="entry name" value="Outer membrane lipoprotein wza domain like"/>
    <property type="match status" value="1"/>
</dbReference>
<dbReference type="InterPro" id="IPR010994">
    <property type="entry name" value="RuvA_2-like"/>
</dbReference>
<accession>A0A1G5VK05</accession>
<dbReference type="GO" id="GO:0006281">
    <property type="term" value="P:DNA repair"/>
    <property type="evidence" value="ECO:0007669"/>
    <property type="project" value="InterPro"/>
</dbReference>
<gene>
    <name evidence="3" type="ORF">SAMN02910343_00700</name>
</gene>
<keyword evidence="1" id="KW-1133">Transmembrane helix</keyword>
<dbReference type="EMBL" id="FMXA01000007">
    <property type="protein sequence ID" value="SDA46074.1"/>
    <property type="molecule type" value="Genomic_DNA"/>
</dbReference>
<keyword evidence="4" id="KW-1185">Reference proteome</keyword>
<keyword evidence="1" id="KW-0812">Transmembrane</keyword>
<evidence type="ECO:0000259" key="2">
    <source>
        <dbReference type="SMART" id="SM00278"/>
    </source>
</evidence>
<dbReference type="SUPFAM" id="SSF47781">
    <property type="entry name" value="RuvA domain 2-like"/>
    <property type="match status" value="1"/>
</dbReference>
<dbReference type="NCBIfam" id="TIGR00426">
    <property type="entry name" value="competence protein ComEA helix-hairpin-helix repeat region"/>
    <property type="match status" value="1"/>
</dbReference>
<proteinExistence type="predicted"/>
<dbReference type="InterPro" id="IPR003583">
    <property type="entry name" value="Hlx-hairpin-Hlx_DNA-bd_motif"/>
</dbReference>
<keyword evidence="1" id="KW-0472">Membrane</keyword>